<protein>
    <submittedName>
        <fullName evidence="8">Adhesion G protein-coupled receptor L2 like protein</fullName>
    </submittedName>
</protein>
<dbReference type="PROSITE" id="PS50261">
    <property type="entry name" value="G_PROTEIN_RECEP_F2_4"/>
    <property type="match status" value="1"/>
</dbReference>
<reference evidence="8" key="1">
    <citation type="journal article" date="2020" name="bioRxiv">
        <title>Chromosome-level reference genome of the European wasp spider Argiope bruennichi: a resource for studies on range expansion and evolutionary adaptation.</title>
        <authorList>
            <person name="Sheffer M.M."/>
            <person name="Hoppe A."/>
            <person name="Krehenwinkel H."/>
            <person name="Uhl G."/>
            <person name="Kuss A.W."/>
            <person name="Jensen L."/>
            <person name="Jensen C."/>
            <person name="Gillespie R.G."/>
            <person name="Hoff K.J."/>
            <person name="Prost S."/>
        </authorList>
    </citation>
    <scope>NUCLEOTIDE SEQUENCE</scope>
</reference>
<dbReference type="AlphaFoldDB" id="A0A8T0EE88"/>
<evidence type="ECO:0000256" key="4">
    <source>
        <dbReference type="ARBA" id="ARBA00023136"/>
    </source>
</evidence>
<feature type="transmembrane region" description="Helical" evidence="6">
    <location>
        <begin position="1029"/>
        <end position="1054"/>
    </location>
</feature>
<dbReference type="SUPFAM" id="SSF49899">
    <property type="entry name" value="Concanavalin A-like lectins/glucanases"/>
    <property type="match status" value="1"/>
</dbReference>
<feature type="region of interest" description="Disordered" evidence="5">
    <location>
        <begin position="311"/>
        <end position="354"/>
    </location>
</feature>
<gene>
    <name evidence="8" type="ORF">HNY73_021291</name>
</gene>
<evidence type="ECO:0000256" key="2">
    <source>
        <dbReference type="ARBA" id="ARBA00022692"/>
    </source>
</evidence>
<keyword evidence="9" id="KW-1185">Reference proteome</keyword>
<dbReference type="Gene3D" id="1.20.1070.10">
    <property type="entry name" value="Rhodopsin 7-helix transmembrane proteins"/>
    <property type="match status" value="1"/>
</dbReference>
<dbReference type="GO" id="GO:0007166">
    <property type="term" value="P:cell surface receptor signaling pathway"/>
    <property type="evidence" value="ECO:0007669"/>
    <property type="project" value="InterPro"/>
</dbReference>
<dbReference type="SMART" id="SM00303">
    <property type="entry name" value="GPS"/>
    <property type="match status" value="1"/>
</dbReference>
<evidence type="ECO:0000259" key="7">
    <source>
        <dbReference type="PROSITE" id="PS50261"/>
    </source>
</evidence>
<feature type="transmembrane region" description="Helical" evidence="6">
    <location>
        <begin position="1178"/>
        <end position="1199"/>
    </location>
</feature>
<feature type="domain" description="G-protein coupled receptors family 2 profile 2" evidence="7">
    <location>
        <begin position="960"/>
        <end position="1201"/>
    </location>
</feature>
<evidence type="ECO:0000256" key="5">
    <source>
        <dbReference type="SAM" id="MobiDB-lite"/>
    </source>
</evidence>
<reference evidence="8" key="2">
    <citation type="submission" date="2020-06" db="EMBL/GenBank/DDBJ databases">
        <authorList>
            <person name="Sheffer M."/>
        </authorList>
    </citation>
    <scope>NUCLEOTIDE SEQUENCE</scope>
</reference>
<dbReference type="InterPro" id="IPR000203">
    <property type="entry name" value="GPS"/>
</dbReference>
<keyword evidence="8" id="KW-0675">Receptor</keyword>
<evidence type="ECO:0000256" key="1">
    <source>
        <dbReference type="ARBA" id="ARBA00004141"/>
    </source>
</evidence>
<feature type="transmembrane region" description="Helical" evidence="6">
    <location>
        <begin position="995"/>
        <end position="1017"/>
    </location>
</feature>
<evidence type="ECO:0000313" key="9">
    <source>
        <dbReference type="Proteomes" id="UP000807504"/>
    </source>
</evidence>
<evidence type="ECO:0000256" key="3">
    <source>
        <dbReference type="ARBA" id="ARBA00022989"/>
    </source>
</evidence>
<dbReference type="Pfam" id="PF00002">
    <property type="entry name" value="7tm_2"/>
    <property type="match status" value="1"/>
</dbReference>
<organism evidence="8 9">
    <name type="scientific">Argiope bruennichi</name>
    <name type="common">Wasp spider</name>
    <name type="synonym">Aranea bruennichi</name>
    <dbReference type="NCBI Taxonomy" id="94029"/>
    <lineage>
        <taxon>Eukaryota</taxon>
        <taxon>Metazoa</taxon>
        <taxon>Ecdysozoa</taxon>
        <taxon>Arthropoda</taxon>
        <taxon>Chelicerata</taxon>
        <taxon>Arachnida</taxon>
        <taxon>Araneae</taxon>
        <taxon>Araneomorphae</taxon>
        <taxon>Entelegynae</taxon>
        <taxon>Araneoidea</taxon>
        <taxon>Araneidae</taxon>
        <taxon>Argiope</taxon>
    </lineage>
</organism>
<dbReference type="Gene3D" id="2.60.220.50">
    <property type="match status" value="1"/>
</dbReference>
<dbReference type="GO" id="GO:0005886">
    <property type="term" value="C:plasma membrane"/>
    <property type="evidence" value="ECO:0007669"/>
    <property type="project" value="TreeGrafter"/>
</dbReference>
<comment type="subcellular location">
    <subcellularLocation>
        <location evidence="1">Membrane</location>
        <topology evidence="1">Multi-pass membrane protein</topology>
    </subcellularLocation>
</comment>
<dbReference type="InterPro" id="IPR000832">
    <property type="entry name" value="GPCR_2_secretin-like"/>
</dbReference>
<keyword evidence="4 6" id="KW-0472">Membrane</keyword>
<dbReference type="EMBL" id="JABXBU010002230">
    <property type="protein sequence ID" value="KAF8768475.1"/>
    <property type="molecule type" value="Genomic_DNA"/>
</dbReference>
<dbReference type="CDD" id="cd13952">
    <property type="entry name" value="7tm_classB"/>
    <property type="match status" value="1"/>
</dbReference>
<keyword evidence="2 6" id="KW-0812">Transmembrane</keyword>
<dbReference type="Proteomes" id="UP000807504">
    <property type="component" value="Unassembled WGS sequence"/>
</dbReference>
<feature type="transmembrane region" description="Helical" evidence="6">
    <location>
        <begin position="1148"/>
        <end position="1166"/>
    </location>
</feature>
<feature type="compositionally biased region" description="Low complexity" evidence="5">
    <location>
        <begin position="22"/>
        <end position="150"/>
    </location>
</feature>
<comment type="caution">
    <text evidence="8">The sequence shown here is derived from an EMBL/GenBank/DDBJ whole genome shotgun (WGS) entry which is preliminary data.</text>
</comment>
<dbReference type="Pfam" id="PF01825">
    <property type="entry name" value="GPS"/>
    <property type="match status" value="1"/>
</dbReference>
<feature type="compositionally biased region" description="Basic and acidic residues" evidence="5">
    <location>
        <begin position="767"/>
        <end position="792"/>
    </location>
</feature>
<feature type="transmembrane region" description="Helical" evidence="6">
    <location>
        <begin position="1061"/>
        <end position="1084"/>
    </location>
</feature>
<dbReference type="SUPFAM" id="SSF81321">
    <property type="entry name" value="Family A G protein-coupled receptor-like"/>
    <property type="match status" value="1"/>
</dbReference>
<dbReference type="InterPro" id="IPR017981">
    <property type="entry name" value="GPCR_2-like_7TM"/>
</dbReference>
<keyword evidence="3 6" id="KW-1133">Transmembrane helix</keyword>
<feature type="compositionally biased region" description="Low complexity" evidence="5">
    <location>
        <begin position="311"/>
        <end position="348"/>
    </location>
</feature>
<dbReference type="PANTHER" id="PTHR12011:SF347">
    <property type="entry name" value="FI21270P1-RELATED"/>
    <property type="match status" value="1"/>
</dbReference>
<feature type="transmembrane region" description="Helical" evidence="6">
    <location>
        <begin position="962"/>
        <end position="983"/>
    </location>
</feature>
<feature type="compositionally biased region" description="Low complexity" evidence="5">
    <location>
        <begin position="1"/>
        <end position="13"/>
    </location>
</feature>
<dbReference type="InterPro" id="IPR013320">
    <property type="entry name" value="ConA-like_dom_sf"/>
</dbReference>
<evidence type="ECO:0000256" key="6">
    <source>
        <dbReference type="SAM" id="Phobius"/>
    </source>
</evidence>
<name>A0A8T0EE88_ARGBR</name>
<proteinExistence type="predicted"/>
<dbReference type="PANTHER" id="PTHR12011">
    <property type="entry name" value="ADHESION G-PROTEIN COUPLED RECEPTOR"/>
    <property type="match status" value="1"/>
</dbReference>
<feature type="region of interest" description="Disordered" evidence="5">
    <location>
        <begin position="765"/>
        <end position="792"/>
    </location>
</feature>
<evidence type="ECO:0000313" key="8">
    <source>
        <dbReference type="EMBL" id="KAF8768475.1"/>
    </source>
</evidence>
<accession>A0A8T0EE88</accession>
<dbReference type="GO" id="GO:0004930">
    <property type="term" value="F:G protein-coupled receptor activity"/>
    <property type="evidence" value="ECO:0007669"/>
    <property type="project" value="InterPro"/>
</dbReference>
<feature type="transmembrane region" description="Helical" evidence="6">
    <location>
        <begin position="1104"/>
        <end position="1127"/>
    </location>
</feature>
<sequence length="1243" mass="137063">MIVKSTSSSLSTLCTEPEGQDETSTTSTTTTTLATTTTTEMTTSTTEDPTTTTTTTTSSPTSTTDTTTTTTSTTEEPTTEALTTTTTEATTTTTTTTTTTEPTTTSTKQTTSTTEGEESSTTSTLIPSTTTTTTTTTTTEAPTTTTTEEPITTEKIETTTTTTTEIPTTTTTESTTTTSEASTTTTATPTTTTTELSTTTTTTDSPTTMTATTTTTISTTETPTTTTESATTTTTEKPTTTTEKMTTITTTESATTTTTEKPITTTERMTTTTEESTTTTTTTKVPTAATTTTTAIPTITTTTEALITTTTEKPTTTTTTDASTTTTTAEPTTTTTTTAPTTTMLPTTLRPPRTGKFYNETGDYFYPNMVKNGSAVDEVKVTNGPIGFGRAIRLDGNRNGSSKQCLRMHVIPKSDPDAACFDNPEKCDSGISFSIWSKIVFFRNDDVDRYIFSTGASAEGKPGVALYFRGIYFFAVVSTGKEMWTLTVPGPVNNNTWREIGLRWTKDRGLDLFVNSVMIGQVRYPDDVEPSFSRDGAMMLTVGCLQTSDGEFENFAYGEYDELTIWMWALNGSEIAFFLGGHDPNTTCDVETHPLRCETNTEKILENMDNLVVENTEGLINALNHLKSLSEVENDPRGSEDDEGDDRNDEELRLLISIVEKLIVLTWDKPDELSLSDLEELMVVQDLASNLLEEKYIDGWQKIQNEGKSSVDFLNLVVDYQVQKMKQTDNGKEPLLFTRDSTNINSDIRKRMLYDVHQADEPIFFPDLKEEESQRRRRSAKDNEEEKKDEGKVRVQMTKNVYGEMDKRTKVIFAGNAYKNLEKLAPLWNAKTGNATSLVFIDSEVVSVTCNPNASSSALEREPLTLILKHRRKVRATGRKLLADEDMEKNGEIRRRECMRWDPTLEIKKSKAKGGWSTDGCSVANTSSEETTCQCTQLGTYAIMSKIRAPFAMQEEEEWVKWTKWACFGISIILLAFYILVILIRSSLHEQYHIIRLNMAAAALGGLVSFFLTDFLFEDEEVCRILSILIHFFYTATGMWLAAEAHALFCGLVLGSFKSKLTLHVMMAWVAPGCMIGGCFMLFYNYGYDYRCLVGPTAPFRWLLVSPILVASAMAFMFSLLTCINYGTPAVKKTAIVNELSSATRANFIVIVLFLLTWIFGIFALVDLGFDSDEIPAFNPIFQILNACLGIFIACLIGLGSKHFRYCLCHSDKNNTKTKAMNLDPFDIHDKAAVNNRKKIYAS</sequence>
<dbReference type="InterPro" id="IPR046338">
    <property type="entry name" value="GAIN_dom_sf"/>
</dbReference>
<feature type="compositionally biased region" description="Low complexity" evidence="5">
    <location>
        <begin position="158"/>
        <end position="285"/>
    </location>
</feature>
<feature type="region of interest" description="Disordered" evidence="5">
    <location>
        <begin position="1"/>
        <end position="285"/>
    </location>
</feature>